<reference evidence="1" key="2">
    <citation type="submission" date="2021-10" db="EMBL/GenBank/DDBJ databases">
        <authorList>
            <person name="Piombo E."/>
        </authorList>
    </citation>
    <scope>NUCLEOTIDE SEQUENCE</scope>
</reference>
<dbReference type="EMBL" id="CADEHS020000102">
    <property type="protein sequence ID" value="CAG9949546.1"/>
    <property type="molecule type" value="Genomic_DNA"/>
</dbReference>
<evidence type="ECO:0000313" key="1">
    <source>
        <dbReference type="EMBL" id="CAG9949546.1"/>
    </source>
</evidence>
<protein>
    <submittedName>
        <fullName evidence="1">Uncharacterized protein</fullName>
    </submittedName>
</protein>
<sequence length="213" mass="24456">MWWDLQEDGLIYLSTMRYTMTAIDTKVGAASKMFDVNVLGPMRMVHHFHDLLISASGTIVNIGSVGGIVPYVYGSSYNATKAALHHWSNTLRVEMAPLRHVISGNIGTNILKSDQKENREIPQIQFNMALDVKLIRKLFLVTTDRFDYASRVVSQSLQSSPAAWFWYGKTTWLVRFLDAFFCRTIWDSLLWRMFDFGKLKRTHDLAQAMPRSN</sequence>
<proteinExistence type="predicted"/>
<evidence type="ECO:0000313" key="2">
    <source>
        <dbReference type="Proteomes" id="UP000836387"/>
    </source>
</evidence>
<accession>A0ACA9U8B2</accession>
<keyword evidence="2" id="KW-1185">Reference proteome</keyword>
<organism evidence="1 2">
    <name type="scientific">Clonostachys rosea f. rosea IK726</name>
    <dbReference type="NCBI Taxonomy" id="1349383"/>
    <lineage>
        <taxon>Eukaryota</taxon>
        <taxon>Fungi</taxon>
        <taxon>Dikarya</taxon>
        <taxon>Ascomycota</taxon>
        <taxon>Pezizomycotina</taxon>
        <taxon>Sordariomycetes</taxon>
        <taxon>Hypocreomycetidae</taxon>
        <taxon>Hypocreales</taxon>
        <taxon>Bionectriaceae</taxon>
        <taxon>Clonostachys</taxon>
    </lineage>
</organism>
<gene>
    <name evidence="1" type="ORF">CRV2_00021601</name>
</gene>
<name>A0ACA9U8B2_BIOOC</name>
<reference evidence="1" key="1">
    <citation type="submission" date="2020-04" db="EMBL/GenBank/DDBJ databases">
        <authorList>
            <person name="Broberg M."/>
        </authorList>
    </citation>
    <scope>NUCLEOTIDE SEQUENCE</scope>
</reference>
<comment type="caution">
    <text evidence="1">The sequence shown here is derived from an EMBL/GenBank/DDBJ whole genome shotgun (WGS) entry which is preliminary data.</text>
</comment>
<dbReference type="Proteomes" id="UP000836387">
    <property type="component" value="Unassembled WGS sequence"/>
</dbReference>